<keyword evidence="2" id="KW-1185">Reference proteome</keyword>
<gene>
    <name evidence="1" type="ORF">GMARGA_LOCUS44891</name>
</gene>
<organism evidence="1 2">
    <name type="scientific">Gigaspora margarita</name>
    <dbReference type="NCBI Taxonomy" id="4874"/>
    <lineage>
        <taxon>Eukaryota</taxon>
        <taxon>Fungi</taxon>
        <taxon>Fungi incertae sedis</taxon>
        <taxon>Mucoromycota</taxon>
        <taxon>Glomeromycotina</taxon>
        <taxon>Glomeromycetes</taxon>
        <taxon>Diversisporales</taxon>
        <taxon>Gigasporaceae</taxon>
        <taxon>Gigaspora</taxon>
    </lineage>
</organism>
<dbReference type="EMBL" id="CAJVQB010155878">
    <property type="protein sequence ID" value="CAG8856070.1"/>
    <property type="molecule type" value="Genomic_DNA"/>
</dbReference>
<sequence>NKIKTKSVEEINDIIKKYLTIPFNLYNIQTMKSRYFVPEESPMLPFPTIHSVKPIPEIPVNAAAQKSMANAIEIAEKNF</sequence>
<reference evidence="1 2" key="1">
    <citation type="submission" date="2021-06" db="EMBL/GenBank/DDBJ databases">
        <authorList>
            <person name="Kallberg Y."/>
            <person name="Tangrot J."/>
            <person name="Rosling A."/>
        </authorList>
    </citation>
    <scope>NUCLEOTIDE SEQUENCE [LARGE SCALE GENOMIC DNA]</scope>
    <source>
        <strain evidence="1 2">120-4 pot B 10/14</strain>
    </source>
</reference>
<feature type="non-terminal residue" evidence="1">
    <location>
        <position position="1"/>
    </location>
</feature>
<evidence type="ECO:0000313" key="2">
    <source>
        <dbReference type="Proteomes" id="UP000789901"/>
    </source>
</evidence>
<protein>
    <submittedName>
        <fullName evidence="1">18456_t:CDS:1</fullName>
    </submittedName>
</protein>
<comment type="caution">
    <text evidence="1">The sequence shown here is derived from an EMBL/GenBank/DDBJ whole genome shotgun (WGS) entry which is preliminary data.</text>
</comment>
<dbReference type="Proteomes" id="UP000789901">
    <property type="component" value="Unassembled WGS sequence"/>
</dbReference>
<accession>A0ABN7XLZ9</accession>
<evidence type="ECO:0000313" key="1">
    <source>
        <dbReference type="EMBL" id="CAG8856070.1"/>
    </source>
</evidence>
<name>A0ABN7XLZ9_GIGMA</name>
<proteinExistence type="predicted"/>